<proteinExistence type="predicted"/>
<evidence type="ECO:0000256" key="1">
    <source>
        <dbReference type="SAM" id="SignalP"/>
    </source>
</evidence>
<dbReference type="Pfam" id="PF00300">
    <property type="entry name" value="His_Phos_1"/>
    <property type="match status" value="1"/>
</dbReference>
<dbReference type="EMBL" id="CP101118">
    <property type="protein sequence ID" value="WZF88331.1"/>
    <property type="molecule type" value="Genomic_DNA"/>
</dbReference>
<name>A0ABZ2W0R2_9GAMM</name>
<evidence type="ECO:0000313" key="3">
    <source>
        <dbReference type="Proteomes" id="UP001475781"/>
    </source>
</evidence>
<dbReference type="SUPFAM" id="SSF53254">
    <property type="entry name" value="Phosphoglycerate mutase-like"/>
    <property type="match status" value="1"/>
</dbReference>
<dbReference type="Gene3D" id="3.40.50.1240">
    <property type="entry name" value="Phosphoglycerate mutase-like"/>
    <property type="match status" value="1"/>
</dbReference>
<feature type="signal peptide" evidence="1">
    <location>
        <begin position="1"/>
        <end position="27"/>
    </location>
</feature>
<keyword evidence="3" id="KW-1185">Reference proteome</keyword>
<organism evidence="2 3">
    <name type="scientific">Marinobacter metalliresistant</name>
    <dbReference type="NCBI Taxonomy" id="2961995"/>
    <lineage>
        <taxon>Bacteria</taxon>
        <taxon>Pseudomonadati</taxon>
        <taxon>Pseudomonadota</taxon>
        <taxon>Gammaproteobacteria</taxon>
        <taxon>Pseudomonadales</taxon>
        <taxon>Marinobacteraceae</taxon>
        <taxon>Marinobacter</taxon>
    </lineage>
</organism>
<feature type="chain" id="PRO_5047314782" evidence="1">
    <location>
        <begin position="28"/>
        <end position="194"/>
    </location>
</feature>
<dbReference type="InterPro" id="IPR029033">
    <property type="entry name" value="His_PPase_superfam"/>
</dbReference>
<dbReference type="InterPro" id="IPR013078">
    <property type="entry name" value="His_Pase_superF_clade-1"/>
</dbReference>
<gene>
    <name evidence="2" type="ORF">NLK58_18795</name>
</gene>
<accession>A0ABZ2W0R2</accession>
<reference evidence="2 3" key="1">
    <citation type="submission" date="2022-07" db="EMBL/GenBank/DDBJ databases">
        <title>A copper resistant bacterium isolated from sediment samples of deep sea hydrothermal areas.</title>
        <authorList>
            <person name="Zeng X."/>
        </authorList>
    </citation>
    <scope>NUCLEOTIDE SEQUENCE [LARGE SCALE GENOMIC DNA]</scope>
    <source>
        <strain evidence="3">CuT 6</strain>
    </source>
</reference>
<protein>
    <submittedName>
        <fullName evidence="2">Histidine phosphatase family protein</fullName>
    </submittedName>
</protein>
<evidence type="ECO:0000313" key="2">
    <source>
        <dbReference type="EMBL" id="WZF88331.1"/>
    </source>
</evidence>
<dbReference type="Proteomes" id="UP001475781">
    <property type="component" value="Chromosome"/>
</dbReference>
<keyword evidence="1" id="KW-0732">Signal</keyword>
<sequence length="194" mass="20868">MKTDIVPTAFFALILSLVLIATGTAKADEPDAWEALRDGQAVLMLRHALAPGTGDPANFDINDCSTQRNLNAMGREQARAWKPFLESHGITEARVFSSQWCRCLDTARGMNMGEVTEWPSLNSFFGNRGDGSAQTRQTISLVNGLEVGAPVILVSHQVNTTALTGVYPSSNEGVIIGLPLSDDPRVLARVSPES</sequence>
<dbReference type="RefSeq" id="WP_341581462.1">
    <property type="nucleotide sequence ID" value="NZ_CP101118.1"/>
</dbReference>